<dbReference type="AlphaFoldDB" id="A0A6M0RJM6"/>
<dbReference type="Proteomes" id="UP000481033">
    <property type="component" value="Unassembled WGS sequence"/>
</dbReference>
<accession>A0A6M0RJM6</accession>
<reference evidence="1 2" key="1">
    <citation type="journal article" date="2020" name="Microb. Ecol.">
        <title>Ecogenomics of the Marine Benthic Filamentous Cyanobacterium Adonisia.</title>
        <authorList>
            <person name="Walter J.M."/>
            <person name="Coutinho F.H."/>
            <person name="Leomil L."/>
            <person name="Hargreaves P.I."/>
            <person name="Campeao M.E."/>
            <person name="Vieira V.V."/>
            <person name="Silva B.S."/>
            <person name="Fistarol G.O."/>
            <person name="Salomon P.S."/>
            <person name="Sawabe T."/>
            <person name="Mino S."/>
            <person name="Hosokawa M."/>
            <person name="Miyashita H."/>
            <person name="Maruyama F."/>
            <person name="van Verk M.C."/>
            <person name="Dutilh B.E."/>
            <person name="Thompson C.C."/>
            <person name="Thompson F.L."/>
        </authorList>
    </citation>
    <scope>NUCLEOTIDE SEQUENCE [LARGE SCALE GENOMIC DNA]</scope>
    <source>
        <strain evidence="1 2">CCMR0081</strain>
    </source>
</reference>
<keyword evidence="2" id="KW-1185">Reference proteome</keyword>
<evidence type="ECO:0000313" key="1">
    <source>
        <dbReference type="EMBL" id="NEZ55861.1"/>
    </source>
</evidence>
<dbReference type="InterPro" id="IPR011008">
    <property type="entry name" value="Dimeric_a/b-barrel"/>
</dbReference>
<evidence type="ECO:0000313" key="2">
    <source>
        <dbReference type="Proteomes" id="UP000481033"/>
    </source>
</evidence>
<protein>
    <recommendedName>
        <fullName evidence="3">YCII-related domain-containing protein</fullName>
    </recommendedName>
</protein>
<dbReference type="Gene3D" id="3.30.70.1060">
    <property type="entry name" value="Dimeric alpha+beta barrel"/>
    <property type="match status" value="1"/>
</dbReference>
<sequence length="77" mass="8930">MSSLRPQHRVYMRNHLEQIAFGGLAYDEDSDTTVICICLNVESDSEASDFVKDDPYWEVYKQVKIEKFKQMIPGVIT</sequence>
<dbReference type="SUPFAM" id="SSF54909">
    <property type="entry name" value="Dimeric alpha+beta barrel"/>
    <property type="match status" value="1"/>
</dbReference>
<organism evidence="1 2">
    <name type="scientific">Adonisia turfae CCMR0081</name>
    <dbReference type="NCBI Taxonomy" id="2292702"/>
    <lineage>
        <taxon>Bacteria</taxon>
        <taxon>Bacillati</taxon>
        <taxon>Cyanobacteriota</taxon>
        <taxon>Adonisia</taxon>
        <taxon>Adonisia turfae</taxon>
    </lineage>
</organism>
<name>A0A6M0RJM6_9CYAN</name>
<comment type="caution">
    <text evidence="1">The sequence shown here is derived from an EMBL/GenBank/DDBJ whole genome shotgun (WGS) entry which is preliminary data.</text>
</comment>
<proteinExistence type="predicted"/>
<evidence type="ECO:0008006" key="3">
    <source>
        <dbReference type="Google" id="ProtNLM"/>
    </source>
</evidence>
<dbReference type="EMBL" id="QXHD01000004">
    <property type="protein sequence ID" value="NEZ55861.1"/>
    <property type="molecule type" value="Genomic_DNA"/>
</dbReference>
<gene>
    <name evidence="1" type="ORF">DXZ20_09275</name>
</gene>